<dbReference type="AlphaFoldDB" id="A0A2A2M2Q5"/>
<comment type="caution">
    <text evidence="1">The sequence shown here is derived from an EMBL/GenBank/DDBJ whole genome shotgun (WGS) entry which is preliminary data.</text>
</comment>
<reference evidence="1 2" key="1">
    <citation type="journal article" date="2017" name="Curr. Biol.">
        <title>Genome architecture and evolution of a unichromosomal asexual nematode.</title>
        <authorList>
            <person name="Fradin H."/>
            <person name="Zegar C."/>
            <person name="Gutwein M."/>
            <person name="Lucas J."/>
            <person name="Kovtun M."/>
            <person name="Corcoran D."/>
            <person name="Baugh L.R."/>
            <person name="Kiontke K."/>
            <person name="Gunsalus K."/>
            <person name="Fitch D.H."/>
            <person name="Piano F."/>
        </authorList>
    </citation>
    <scope>NUCLEOTIDE SEQUENCE [LARGE SCALE GENOMIC DNA]</scope>
    <source>
        <strain evidence="1">PF1309</strain>
    </source>
</reference>
<protein>
    <submittedName>
        <fullName evidence="1">Uncharacterized protein</fullName>
    </submittedName>
</protein>
<gene>
    <name evidence="1" type="ORF">WR25_22359</name>
</gene>
<organism evidence="1 2">
    <name type="scientific">Diploscapter pachys</name>
    <dbReference type="NCBI Taxonomy" id="2018661"/>
    <lineage>
        <taxon>Eukaryota</taxon>
        <taxon>Metazoa</taxon>
        <taxon>Ecdysozoa</taxon>
        <taxon>Nematoda</taxon>
        <taxon>Chromadorea</taxon>
        <taxon>Rhabditida</taxon>
        <taxon>Rhabditina</taxon>
        <taxon>Rhabditomorpha</taxon>
        <taxon>Rhabditoidea</taxon>
        <taxon>Rhabditidae</taxon>
        <taxon>Diploscapter</taxon>
    </lineage>
</organism>
<keyword evidence="2" id="KW-1185">Reference proteome</keyword>
<dbReference type="EMBL" id="LIAE01006167">
    <property type="protein sequence ID" value="PAV92517.1"/>
    <property type="molecule type" value="Genomic_DNA"/>
</dbReference>
<evidence type="ECO:0000313" key="2">
    <source>
        <dbReference type="Proteomes" id="UP000218231"/>
    </source>
</evidence>
<proteinExistence type="predicted"/>
<name>A0A2A2M2Q5_9BILA</name>
<sequence>MVDDSLPPRWCAPMNIDSRYGVIAVVDEPTYTFDSTDNIRCYAREIILGDDGVSSVHGVMLDDFGLLVVGAGGGGTGVHAQSALVIDDKLLLAVGNQIACVSLTAPHDLLWSRKVDLATCFGLYWAARQRALISHGELEITGLSLEGDVIWKAMGADIFTGRFQLAPDHVEVVDFYDTVYRFDVVTGEALKCS</sequence>
<dbReference type="Proteomes" id="UP000218231">
    <property type="component" value="Unassembled WGS sequence"/>
</dbReference>
<accession>A0A2A2M2Q5</accession>
<evidence type="ECO:0000313" key="1">
    <source>
        <dbReference type="EMBL" id="PAV92517.1"/>
    </source>
</evidence>